<dbReference type="Gene3D" id="1.10.760.10">
    <property type="entry name" value="Cytochrome c-like domain"/>
    <property type="match status" value="1"/>
</dbReference>
<keyword evidence="3 4" id="KW-0408">Iron</keyword>
<proteinExistence type="predicted"/>
<evidence type="ECO:0000313" key="7">
    <source>
        <dbReference type="EMBL" id="MCO5977026.1"/>
    </source>
</evidence>
<dbReference type="RefSeq" id="WP_252769564.1">
    <property type="nucleotide sequence ID" value="NZ_JAMXMC010000005.1"/>
</dbReference>
<feature type="signal peptide" evidence="5">
    <location>
        <begin position="1"/>
        <end position="30"/>
    </location>
</feature>
<keyword evidence="5" id="KW-0732">Signal</keyword>
<dbReference type="InterPro" id="IPR009056">
    <property type="entry name" value="Cyt_c-like_dom"/>
</dbReference>
<evidence type="ECO:0000313" key="8">
    <source>
        <dbReference type="Proteomes" id="UP001204851"/>
    </source>
</evidence>
<evidence type="ECO:0000256" key="5">
    <source>
        <dbReference type="SAM" id="SignalP"/>
    </source>
</evidence>
<comment type="caution">
    <text evidence="7">The sequence shown here is derived from an EMBL/GenBank/DDBJ whole genome shotgun (WGS) entry which is preliminary data.</text>
</comment>
<evidence type="ECO:0000256" key="3">
    <source>
        <dbReference type="ARBA" id="ARBA00023004"/>
    </source>
</evidence>
<name>A0ABT1BLD9_9BURK</name>
<sequence>MLSTSGRRLGTWVLVSVTLGLGLGWQGSQAADTPPHQPLPFTLEQVQAGHAQFDRTCAQCHGRNMVNAGTTVFDLRKFPVDERDRFFNSVTNGKGNMPSFKDGLTNEQISSLWSYVATRGGKEL</sequence>
<dbReference type="Pfam" id="PF13442">
    <property type="entry name" value="Cytochrome_CBB3"/>
    <property type="match status" value="1"/>
</dbReference>
<accession>A0ABT1BLD9</accession>
<keyword evidence="8" id="KW-1185">Reference proteome</keyword>
<dbReference type="Proteomes" id="UP001204851">
    <property type="component" value="Unassembled WGS sequence"/>
</dbReference>
<gene>
    <name evidence="7" type="ORF">M0L44_09915</name>
</gene>
<dbReference type="SUPFAM" id="SSF46626">
    <property type="entry name" value="Cytochrome c"/>
    <property type="match status" value="1"/>
</dbReference>
<evidence type="ECO:0000259" key="6">
    <source>
        <dbReference type="PROSITE" id="PS51007"/>
    </source>
</evidence>
<evidence type="ECO:0000256" key="1">
    <source>
        <dbReference type="ARBA" id="ARBA00022617"/>
    </source>
</evidence>
<dbReference type="EMBL" id="JAMXMC010000005">
    <property type="protein sequence ID" value="MCO5977026.1"/>
    <property type="molecule type" value="Genomic_DNA"/>
</dbReference>
<feature type="domain" description="Cytochrome c" evidence="6">
    <location>
        <begin position="44"/>
        <end position="120"/>
    </location>
</feature>
<organism evidence="7 8">
    <name type="scientific">Ideonella oryzae</name>
    <dbReference type="NCBI Taxonomy" id="2937441"/>
    <lineage>
        <taxon>Bacteria</taxon>
        <taxon>Pseudomonadati</taxon>
        <taxon>Pseudomonadota</taxon>
        <taxon>Betaproteobacteria</taxon>
        <taxon>Burkholderiales</taxon>
        <taxon>Sphaerotilaceae</taxon>
        <taxon>Ideonella</taxon>
    </lineage>
</organism>
<keyword evidence="2 4" id="KW-0479">Metal-binding</keyword>
<dbReference type="PROSITE" id="PS51007">
    <property type="entry name" value="CYTC"/>
    <property type="match status" value="1"/>
</dbReference>
<reference evidence="7 8" key="1">
    <citation type="submission" date="2022-06" db="EMBL/GenBank/DDBJ databases">
        <title>Ideonella sp. NS12-5 Genome sequencing and assembly.</title>
        <authorList>
            <person name="Jung Y."/>
        </authorList>
    </citation>
    <scope>NUCLEOTIDE SEQUENCE [LARGE SCALE GENOMIC DNA]</scope>
    <source>
        <strain evidence="7 8">NS12-5</strain>
    </source>
</reference>
<evidence type="ECO:0000256" key="2">
    <source>
        <dbReference type="ARBA" id="ARBA00022723"/>
    </source>
</evidence>
<keyword evidence="1 4" id="KW-0349">Heme</keyword>
<protein>
    <submittedName>
        <fullName evidence="7">C-type cytochrome</fullName>
    </submittedName>
</protein>
<dbReference type="InterPro" id="IPR036909">
    <property type="entry name" value="Cyt_c-like_dom_sf"/>
</dbReference>
<evidence type="ECO:0000256" key="4">
    <source>
        <dbReference type="PROSITE-ProRule" id="PRU00433"/>
    </source>
</evidence>
<feature type="chain" id="PRO_5045602978" evidence="5">
    <location>
        <begin position="31"/>
        <end position="124"/>
    </location>
</feature>